<name>A0A7G3AVR7_LUTLO</name>
<dbReference type="CDD" id="cd00304">
    <property type="entry name" value="RT_like"/>
    <property type="match status" value="1"/>
</dbReference>
<keyword evidence="2" id="KW-0808">Transferase</keyword>
<protein>
    <submittedName>
        <fullName evidence="2">Putative reverse transcriptase aedes albopictus</fullName>
    </submittedName>
</protein>
<accession>A0A7G3AVR7</accession>
<sequence length="386" mass="44134">MLNLSVEDTPFSARASRLVDGFKAKVLKLELENLPILHLIADVEDVVGSVEDVDAIEPLRADLVNILVNANRDSRPCDPFERVLKQWASETAHFIKEHDKEIVIVRSDKGNRTVVMNRSEYLEKMRSLVQDESTYREIPKDPTSGLQRKNNLLGKILPEGHILASLDVVSLFTNVPIGMLRVEVERRYVEIEESTTLEKSDVMKILDFCIDAGYFVFDGRIFRQLDGVAMGSPLGPIAADIIMQKVLNDVLEMSPLRIDFVIKYVDDLLIAVHSEDKHLLTEAFGSIHDRIKFTIELEQEGKLPYLDLNIHRDRENKLSTSWYTKPSSSQRLLNYNSRHPRYTIVNVARNLIRRSRMLTTNPHENADNQVANILRKNDFPEGKGMF</sequence>
<keyword evidence="2" id="KW-0695">RNA-directed DNA polymerase</keyword>
<dbReference type="InterPro" id="IPR043502">
    <property type="entry name" value="DNA/RNA_pol_sf"/>
</dbReference>
<keyword evidence="2" id="KW-0548">Nucleotidyltransferase</keyword>
<dbReference type="Pfam" id="PF00078">
    <property type="entry name" value="RVT_1"/>
    <property type="match status" value="1"/>
</dbReference>
<dbReference type="PANTHER" id="PTHR21301:SF10">
    <property type="entry name" value="REVERSE TRANSCRIPTASE DOMAIN-CONTAINING PROTEIN"/>
    <property type="match status" value="1"/>
</dbReference>
<dbReference type="Pfam" id="PF26215">
    <property type="entry name" value="HTH_animal"/>
    <property type="match status" value="1"/>
</dbReference>
<dbReference type="PANTHER" id="PTHR21301">
    <property type="entry name" value="REVERSE TRANSCRIPTASE"/>
    <property type="match status" value="1"/>
</dbReference>
<dbReference type="EMBL" id="GITU01007767">
    <property type="protein sequence ID" value="MBC1176470.1"/>
    <property type="molecule type" value="Transcribed_RNA"/>
</dbReference>
<evidence type="ECO:0000313" key="2">
    <source>
        <dbReference type="EMBL" id="MBC1176470.1"/>
    </source>
</evidence>
<dbReference type="SUPFAM" id="SSF56672">
    <property type="entry name" value="DNA/RNA polymerases"/>
    <property type="match status" value="1"/>
</dbReference>
<feature type="domain" description="Reverse transcriptase" evidence="1">
    <location>
        <begin position="1"/>
        <end position="337"/>
    </location>
</feature>
<organism evidence="2">
    <name type="scientific">Lutzomyia longipalpis</name>
    <name type="common">Sand fly</name>
    <dbReference type="NCBI Taxonomy" id="7200"/>
    <lineage>
        <taxon>Eukaryota</taxon>
        <taxon>Metazoa</taxon>
        <taxon>Ecdysozoa</taxon>
        <taxon>Arthropoda</taxon>
        <taxon>Hexapoda</taxon>
        <taxon>Insecta</taxon>
        <taxon>Pterygota</taxon>
        <taxon>Neoptera</taxon>
        <taxon>Endopterygota</taxon>
        <taxon>Diptera</taxon>
        <taxon>Nematocera</taxon>
        <taxon>Psychodoidea</taxon>
        <taxon>Psychodidae</taxon>
        <taxon>Lutzomyia</taxon>
        <taxon>Lutzomyia</taxon>
    </lineage>
</organism>
<reference evidence="2" key="1">
    <citation type="journal article" date="2020" name="BMC">
        <title>Leishmania infection induces a limited differential gene expression in the sand fly midgut.</title>
        <authorList>
            <person name="Coutinho-Abreu I.V."/>
            <person name="Serafim T.D."/>
            <person name="Meneses C."/>
            <person name="Kamhawi S."/>
            <person name="Oliveira F."/>
            <person name="Valenzuela J.G."/>
        </authorList>
    </citation>
    <scope>NUCLEOTIDE SEQUENCE</scope>
    <source>
        <strain evidence="2">Jacobina</strain>
        <tissue evidence="2">Midgut</tissue>
    </source>
</reference>
<dbReference type="VEuPathDB" id="VectorBase:LLONM1_004455"/>
<dbReference type="GO" id="GO:0003964">
    <property type="term" value="F:RNA-directed DNA polymerase activity"/>
    <property type="evidence" value="ECO:0007669"/>
    <property type="project" value="UniProtKB-KW"/>
</dbReference>
<proteinExistence type="predicted"/>
<dbReference type="InterPro" id="IPR000477">
    <property type="entry name" value="RT_dom"/>
</dbReference>
<dbReference type="InterPro" id="IPR058912">
    <property type="entry name" value="HTH_animal"/>
</dbReference>
<evidence type="ECO:0000259" key="1">
    <source>
        <dbReference type="PROSITE" id="PS50878"/>
    </source>
</evidence>
<dbReference type="AlphaFoldDB" id="A0A7G3AVR7"/>
<dbReference type="PROSITE" id="PS50878">
    <property type="entry name" value="RT_POL"/>
    <property type="match status" value="1"/>
</dbReference>